<dbReference type="NCBIfam" id="TIGR02937">
    <property type="entry name" value="sigma70-ECF"/>
    <property type="match status" value="1"/>
</dbReference>
<dbReference type="InterPro" id="IPR014284">
    <property type="entry name" value="RNA_pol_sigma-70_dom"/>
</dbReference>
<evidence type="ECO:0000256" key="4">
    <source>
        <dbReference type="ARBA" id="ARBA00023163"/>
    </source>
</evidence>
<dbReference type="InterPro" id="IPR007627">
    <property type="entry name" value="RNA_pol_sigma70_r2"/>
</dbReference>
<dbReference type="InterPro" id="IPR013324">
    <property type="entry name" value="RNA_pol_sigma_r3/r4-like"/>
</dbReference>
<evidence type="ECO:0000313" key="8">
    <source>
        <dbReference type="Proteomes" id="UP001597459"/>
    </source>
</evidence>
<dbReference type="RefSeq" id="WP_378256814.1">
    <property type="nucleotide sequence ID" value="NZ_JBHSJV010000001.1"/>
</dbReference>
<dbReference type="InterPro" id="IPR013325">
    <property type="entry name" value="RNA_pol_sigma_r2"/>
</dbReference>
<accession>A0ABW5NCP5</accession>
<keyword evidence="3" id="KW-0731">Sigma factor</keyword>
<dbReference type="Gene3D" id="1.10.10.10">
    <property type="entry name" value="Winged helix-like DNA-binding domain superfamily/Winged helix DNA-binding domain"/>
    <property type="match status" value="1"/>
</dbReference>
<sequence length="173" mass="20404">MMSENVKDICKPKVFEDIYRSQSRTLRNYIYYKSGDVEQAEDIVQEAFVKLWKNCSKVIFEKAAGFLFLVAKNMHLNHETRKKVIFRHRQTLGNTEKRSIESPEFLLEEKEFMIKIERVLANLPDGQREVFLLNRIDKKTYKEIAEIIGISVKAVEKRMYNALLVIRKEIGDV</sequence>
<dbReference type="Pfam" id="PF08281">
    <property type="entry name" value="Sigma70_r4_2"/>
    <property type="match status" value="1"/>
</dbReference>
<organism evidence="7 8">
    <name type="scientific">Aquimarina hainanensis</name>
    <dbReference type="NCBI Taxonomy" id="1578017"/>
    <lineage>
        <taxon>Bacteria</taxon>
        <taxon>Pseudomonadati</taxon>
        <taxon>Bacteroidota</taxon>
        <taxon>Flavobacteriia</taxon>
        <taxon>Flavobacteriales</taxon>
        <taxon>Flavobacteriaceae</taxon>
        <taxon>Aquimarina</taxon>
    </lineage>
</organism>
<dbReference type="InterPro" id="IPR036388">
    <property type="entry name" value="WH-like_DNA-bd_sf"/>
</dbReference>
<dbReference type="InterPro" id="IPR013249">
    <property type="entry name" value="RNA_pol_sigma70_r4_t2"/>
</dbReference>
<proteinExistence type="inferred from homology"/>
<reference evidence="8" key="1">
    <citation type="journal article" date="2019" name="Int. J. Syst. Evol. Microbiol.">
        <title>The Global Catalogue of Microorganisms (GCM) 10K type strain sequencing project: providing services to taxonomists for standard genome sequencing and annotation.</title>
        <authorList>
            <consortium name="The Broad Institute Genomics Platform"/>
            <consortium name="The Broad Institute Genome Sequencing Center for Infectious Disease"/>
            <person name="Wu L."/>
            <person name="Ma J."/>
        </authorList>
    </citation>
    <scope>NUCLEOTIDE SEQUENCE [LARGE SCALE GENOMIC DNA]</scope>
    <source>
        <strain evidence="8">KCTC 42423</strain>
    </source>
</reference>
<evidence type="ECO:0000313" key="7">
    <source>
        <dbReference type="EMBL" id="MFD2593327.1"/>
    </source>
</evidence>
<feature type="domain" description="RNA polymerase sigma factor 70 region 4 type 2" evidence="6">
    <location>
        <begin position="115"/>
        <end position="163"/>
    </location>
</feature>
<gene>
    <name evidence="7" type="ORF">ACFSTE_21000</name>
</gene>
<dbReference type="Gene3D" id="1.10.1740.10">
    <property type="match status" value="1"/>
</dbReference>
<dbReference type="SUPFAM" id="SSF88946">
    <property type="entry name" value="Sigma2 domain of RNA polymerase sigma factors"/>
    <property type="match status" value="1"/>
</dbReference>
<dbReference type="SUPFAM" id="SSF88659">
    <property type="entry name" value="Sigma3 and sigma4 domains of RNA polymerase sigma factors"/>
    <property type="match status" value="1"/>
</dbReference>
<dbReference type="EMBL" id="JBHULX010000046">
    <property type="protein sequence ID" value="MFD2593327.1"/>
    <property type="molecule type" value="Genomic_DNA"/>
</dbReference>
<evidence type="ECO:0000256" key="1">
    <source>
        <dbReference type="ARBA" id="ARBA00010641"/>
    </source>
</evidence>
<keyword evidence="2" id="KW-0805">Transcription regulation</keyword>
<evidence type="ECO:0000256" key="2">
    <source>
        <dbReference type="ARBA" id="ARBA00023015"/>
    </source>
</evidence>
<name>A0ABW5NCP5_9FLAO</name>
<protein>
    <submittedName>
        <fullName evidence="7">RNA polymerase sigma factor</fullName>
    </submittedName>
</protein>
<dbReference type="InterPro" id="IPR039425">
    <property type="entry name" value="RNA_pol_sigma-70-like"/>
</dbReference>
<dbReference type="PANTHER" id="PTHR43133:SF46">
    <property type="entry name" value="RNA POLYMERASE SIGMA-70 FACTOR ECF SUBFAMILY"/>
    <property type="match status" value="1"/>
</dbReference>
<feature type="domain" description="RNA polymerase sigma-70 region 2" evidence="5">
    <location>
        <begin position="19"/>
        <end position="78"/>
    </location>
</feature>
<comment type="caution">
    <text evidence="7">The sequence shown here is derived from an EMBL/GenBank/DDBJ whole genome shotgun (WGS) entry which is preliminary data.</text>
</comment>
<comment type="similarity">
    <text evidence="1">Belongs to the sigma-70 factor family. ECF subfamily.</text>
</comment>
<evidence type="ECO:0000259" key="5">
    <source>
        <dbReference type="Pfam" id="PF04542"/>
    </source>
</evidence>
<keyword evidence="4" id="KW-0804">Transcription</keyword>
<dbReference type="PANTHER" id="PTHR43133">
    <property type="entry name" value="RNA POLYMERASE ECF-TYPE SIGMA FACTO"/>
    <property type="match status" value="1"/>
</dbReference>
<dbReference type="Proteomes" id="UP001597459">
    <property type="component" value="Unassembled WGS sequence"/>
</dbReference>
<evidence type="ECO:0000256" key="3">
    <source>
        <dbReference type="ARBA" id="ARBA00023082"/>
    </source>
</evidence>
<dbReference type="CDD" id="cd06171">
    <property type="entry name" value="Sigma70_r4"/>
    <property type="match status" value="1"/>
</dbReference>
<evidence type="ECO:0000259" key="6">
    <source>
        <dbReference type="Pfam" id="PF08281"/>
    </source>
</evidence>
<keyword evidence="8" id="KW-1185">Reference proteome</keyword>
<dbReference type="Pfam" id="PF04542">
    <property type="entry name" value="Sigma70_r2"/>
    <property type="match status" value="1"/>
</dbReference>